<keyword evidence="2" id="KW-0371">Homeobox</keyword>
<organism evidence="2 3">
    <name type="scientific">Quillaja saponaria</name>
    <name type="common">Soap bark tree</name>
    <dbReference type="NCBI Taxonomy" id="32244"/>
    <lineage>
        <taxon>Eukaryota</taxon>
        <taxon>Viridiplantae</taxon>
        <taxon>Streptophyta</taxon>
        <taxon>Embryophyta</taxon>
        <taxon>Tracheophyta</taxon>
        <taxon>Spermatophyta</taxon>
        <taxon>Magnoliopsida</taxon>
        <taxon>eudicotyledons</taxon>
        <taxon>Gunneridae</taxon>
        <taxon>Pentapetalae</taxon>
        <taxon>rosids</taxon>
        <taxon>fabids</taxon>
        <taxon>Fabales</taxon>
        <taxon>Quillajaceae</taxon>
        <taxon>Quillaja</taxon>
    </lineage>
</organism>
<dbReference type="Proteomes" id="UP001163823">
    <property type="component" value="Chromosome 9"/>
</dbReference>
<gene>
    <name evidence="2" type="ORF">O6P43_022771</name>
</gene>
<protein>
    <submittedName>
        <fullName evidence="2">Homeobox-leucine zipper protein</fullName>
    </submittedName>
</protein>
<name>A0AAD7PHY8_QUISA</name>
<dbReference type="EMBL" id="JARAOO010000009">
    <property type="protein sequence ID" value="KAJ7956306.1"/>
    <property type="molecule type" value="Genomic_DNA"/>
</dbReference>
<sequence length="152" mass="16957">MNRKAKSDHESLCEKSMKIVTNIVKLSSFSIAHMTLGTTTGKDAKHLAPTVAGSDMASNESMLSQFPESRSRRSQEPQSHSNPIYVTKPVQANGSLHLIHKERADHIKPKREDSVDGLASDYIRKVRKQLGYDFHDTSKLSPYALPSLRVVK</sequence>
<proteinExistence type="predicted"/>
<accession>A0AAD7PHY8</accession>
<reference evidence="2" key="1">
    <citation type="journal article" date="2023" name="Science">
        <title>Elucidation of the pathway for biosynthesis of saponin adjuvants from the soapbark tree.</title>
        <authorList>
            <person name="Reed J."/>
            <person name="Orme A."/>
            <person name="El-Demerdash A."/>
            <person name="Owen C."/>
            <person name="Martin L.B.B."/>
            <person name="Misra R.C."/>
            <person name="Kikuchi S."/>
            <person name="Rejzek M."/>
            <person name="Martin A.C."/>
            <person name="Harkess A."/>
            <person name="Leebens-Mack J."/>
            <person name="Louveau T."/>
            <person name="Stephenson M.J."/>
            <person name="Osbourn A."/>
        </authorList>
    </citation>
    <scope>NUCLEOTIDE SEQUENCE</scope>
    <source>
        <strain evidence="2">S10</strain>
    </source>
</reference>
<keyword evidence="2" id="KW-0238">DNA-binding</keyword>
<dbReference type="AlphaFoldDB" id="A0AAD7PHY8"/>
<keyword evidence="3" id="KW-1185">Reference proteome</keyword>
<evidence type="ECO:0000256" key="1">
    <source>
        <dbReference type="SAM" id="MobiDB-lite"/>
    </source>
</evidence>
<evidence type="ECO:0000313" key="3">
    <source>
        <dbReference type="Proteomes" id="UP001163823"/>
    </source>
</evidence>
<feature type="region of interest" description="Disordered" evidence="1">
    <location>
        <begin position="48"/>
        <end position="87"/>
    </location>
</feature>
<comment type="caution">
    <text evidence="2">The sequence shown here is derived from an EMBL/GenBank/DDBJ whole genome shotgun (WGS) entry which is preliminary data.</text>
</comment>
<evidence type="ECO:0000313" key="2">
    <source>
        <dbReference type="EMBL" id="KAJ7956306.1"/>
    </source>
</evidence>
<dbReference type="KEGG" id="qsa:O6P43_022771"/>
<dbReference type="GO" id="GO:0003677">
    <property type="term" value="F:DNA binding"/>
    <property type="evidence" value="ECO:0007669"/>
    <property type="project" value="UniProtKB-KW"/>
</dbReference>